<keyword evidence="2" id="KW-1185">Reference proteome</keyword>
<evidence type="ECO:0000313" key="2">
    <source>
        <dbReference type="Proteomes" id="UP000317550"/>
    </source>
</evidence>
<dbReference type="Proteomes" id="UP000317550">
    <property type="component" value="Chromosome"/>
</dbReference>
<gene>
    <name evidence="1" type="ORF">FNU76_19895</name>
</gene>
<proteinExistence type="predicted"/>
<protein>
    <submittedName>
        <fullName evidence="1">Uncharacterized protein</fullName>
    </submittedName>
</protein>
<reference evidence="2" key="1">
    <citation type="submission" date="2019-07" db="EMBL/GenBank/DDBJ databases">
        <title>Chitinimonas sp. nov., isolated from Ny-Alesund, arctica soil.</title>
        <authorList>
            <person name="Xu Q."/>
            <person name="Peng F."/>
        </authorList>
    </citation>
    <scope>NUCLEOTIDE SEQUENCE [LARGE SCALE GENOMIC DNA]</scope>
    <source>
        <strain evidence="2">R3-44</strain>
    </source>
</reference>
<name>A0A516SJW0_9NEIS</name>
<accession>A0A516SJW0</accession>
<evidence type="ECO:0000313" key="1">
    <source>
        <dbReference type="EMBL" id="QDQ28437.1"/>
    </source>
</evidence>
<dbReference type="AlphaFoldDB" id="A0A516SJW0"/>
<dbReference type="OrthoDB" id="9499267at2"/>
<dbReference type="KEGG" id="cari:FNU76_19895"/>
<organism evidence="1 2">
    <name type="scientific">Chitinimonas arctica</name>
    <dbReference type="NCBI Taxonomy" id="2594795"/>
    <lineage>
        <taxon>Bacteria</taxon>
        <taxon>Pseudomonadati</taxon>
        <taxon>Pseudomonadota</taxon>
        <taxon>Betaproteobacteria</taxon>
        <taxon>Neisseriales</taxon>
        <taxon>Chitinibacteraceae</taxon>
        <taxon>Chitinimonas</taxon>
    </lineage>
</organism>
<dbReference type="RefSeq" id="WP_144279820.1">
    <property type="nucleotide sequence ID" value="NZ_CP041730.1"/>
</dbReference>
<dbReference type="EMBL" id="CP041730">
    <property type="protein sequence ID" value="QDQ28437.1"/>
    <property type="molecule type" value="Genomic_DNA"/>
</dbReference>
<sequence length="238" mass="26311">MFFSKRKPPVCVTKLYFDCPLGEEVDFSVVKSALGELAEPAVRYAINFAQFQPMSTLHSSNAQMKYEDLEDLDIVGQDGKSILSLGRAGKAFRADTLYECVLVDSQVDTGASKNLFERLLSLFDVKYGYSRFLGGDFLPATEEKMKTGLFSSVSIRVGMVEDAWMVSPGEMDSGAIKGLYPINFWNKKAETKIKEIGLILPESCGELSGVVAFSAQEQKQIIASNSKKFGRHIHFGTD</sequence>